<organism evidence="2 3">
    <name type="scientific">Pseudobutyrivibrio xylanivorans</name>
    <dbReference type="NCBI Taxonomy" id="185007"/>
    <lineage>
        <taxon>Bacteria</taxon>
        <taxon>Bacillati</taxon>
        <taxon>Bacillota</taxon>
        <taxon>Clostridia</taxon>
        <taxon>Lachnospirales</taxon>
        <taxon>Lachnospiraceae</taxon>
        <taxon>Pseudobutyrivibrio</taxon>
    </lineage>
</organism>
<dbReference type="SUPFAM" id="SSF81301">
    <property type="entry name" value="Nucleotidyltransferase"/>
    <property type="match status" value="1"/>
</dbReference>
<evidence type="ECO:0000259" key="1">
    <source>
        <dbReference type="Pfam" id="PF04991"/>
    </source>
</evidence>
<feature type="domain" description="LicD/FKTN/FKRP nucleotidyltransferase" evidence="1">
    <location>
        <begin position="28"/>
        <end position="251"/>
    </location>
</feature>
<evidence type="ECO:0000313" key="2">
    <source>
        <dbReference type="EMBL" id="SCZ81201.1"/>
    </source>
</evidence>
<dbReference type="EMBL" id="FMWK01000019">
    <property type="protein sequence ID" value="SCZ81201.1"/>
    <property type="molecule type" value="Genomic_DNA"/>
</dbReference>
<dbReference type="PANTHER" id="PTHR43404">
    <property type="entry name" value="LIPOPOLYSACCHARIDE CHOLINEPHOSPHOTRANSFERASE LICD"/>
    <property type="match status" value="1"/>
</dbReference>
<dbReference type="InterPro" id="IPR043519">
    <property type="entry name" value="NT_sf"/>
</dbReference>
<name>A0A1G5S636_PSEXY</name>
<dbReference type="Proteomes" id="UP000199428">
    <property type="component" value="Unassembled WGS sequence"/>
</dbReference>
<keyword evidence="2" id="KW-0808">Transferase</keyword>
<dbReference type="PANTHER" id="PTHR43404:SF2">
    <property type="entry name" value="LIPOPOLYSACCHARIDE CHOLINEPHOSPHOTRANSFERASE LICD"/>
    <property type="match status" value="1"/>
</dbReference>
<accession>A0A1G5S636</accession>
<dbReference type="InterPro" id="IPR007074">
    <property type="entry name" value="LicD/FKTN/FKRP_NTP_transf"/>
</dbReference>
<dbReference type="AlphaFoldDB" id="A0A1G5S636"/>
<reference evidence="2 3" key="1">
    <citation type="submission" date="2016-10" db="EMBL/GenBank/DDBJ databases">
        <authorList>
            <person name="de Groot N.N."/>
        </authorList>
    </citation>
    <scope>NUCLEOTIDE SEQUENCE [LARGE SCALE GENOMIC DNA]</scope>
    <source>
        <strain evidence="2 3">DSM 10317</strain>
    </source>
</reference>
<dbReference type="Pfam" id="PF04991">
    <property type="entry name" value="LicD"/>
    <property type="match status" value="1"/>
</dbReference>
<dbReference type="GO" id="GO:0016740">
    <property type="term" value="F:transferase activity"/>
    <property type="evidence" value="ECO:0007669"/>
    <property type="project" value="UniProtKB-KW"/>
</dbReference>
<gene>
    <name evidence="2" type="ORF">SAMN02910350_02688</name>
</gene>
<proteinExistence type="predicted"/>
<sequence>MQNIYDVYGIRELQGIILEIMVYIDSFCNSNQIEYCICGGTALGARRNNGFIPWDDDIDIYMTAKEYNKFKKIFLEKGDLEKYYLQEYGKTKYKNKDMITMAKIRMNNSYIDETGVDSNWNIHKGIFVDIFILHNLPEVKYKRAIQYCWSELVVLKGLQKRNYNTENFKYRVMLSIIKLFPTRWLLKHGLYNVYKYDDLETIYLQDFIGSVKYKNSVFPYNSMYPSVRGNFEKVALQMPADNDKYLEIEYGRDYLTPPPIEEIPIGKHIVNWKTNVKIDYFNNNDEVKLI</sequence>
<evidence type="ECO:0000313" key="3">
    <source>
        <dbReference type="Proteomes" id="UP000199428"/>
    </source>
</evidence>
<dbReference type="GO" id="GO:0009100">
    <property type="term" value="P:glycoprotein metabolic process"/>
    <property type="evidence" value="ECO:0007669"/>
    <property type="project" value="UniProtKB-ARBA"/>
</dbReference>
<dbReference type="InterPro" id="IPR052942">
    <property type="entry name" value="LPS_cholinephosphotransferase"/>
</dbReference>
<protein>
    <submittedName>
        <fullName evidence="2">Lipopolysaccharide cholinephosphotransferase</fullName>
    </submittedName>
</protein>